<protein>
    <submittedName>
        <fullName evidence="1">Uncharacterized protein</fullName>
    </submittedName>
</protein>
<dbReference type="AlphaFoldDB" id="A0A8J5MU26"/>
<gene>
    <name evidence="1" type="ORF">Hamer_G003598</name>
</gene>
<reference evidence="1" key="1">
    <citation type="journal article" date="2021" name="Sci. Adv.">
        <title>The American lobster genome reveals insights on longevity, neural, and immune adaptations.</title>
        <authorList>
            <person name="Polinski J.M."/>
            <person name="Zimin A.V."/>
            <person name="Clark K.F."/>
            <person name="Kohn A.B."/>
            <person name="Sadowski N."/>
            <person name="Timp W."/>
            <person name="Ptitsyn A."/>
            <person name="Khanna P."/>
            <person name="Romanova D.Y."/>
            <person name="Williams P."/>
            <person name="Greenwood S.J."/>
            <person name="Moroz L.L."/>
            <person name="Walt D.R."/>
            <person name="Bodnar A.G."/>
        </authorList>
    </citation>
    <scope>NUCLEOTIDE SEQUENCE</scope>
    <source>
        <strain evidence="1">GMGI-L3</strain>
    </source>
</reference>
<accession>A0A8J5MU26</accession>
<evidence type="ECO:0000313" key="2">
    <source>
        <dbReference type="Proteomes" id="UP000747542"/>
    </source>
</evidence>
<keyword evidence="2" id="KW-1185">Reference proteome</keyword>
<proteinExistence type="predicted"/>
<dbReference type="EMBL" id="JAHLQT010025476">
    <property type="protein sequence ID" value="KAG7164405.1"/>
    <property type="molecule type" value="Genomic_DNA"/>
</dbReference>
<sequence>MTRPTPPSALSLSSNFNKDRVLWEYRGMHSDNLLTVLCSEWQDYVYLSSGRIDMSALYLWYLYNWLSYWYDCCCK</sequence>
<name>A0A8J5MU26_HOMAM</name>
<dbReference type="Proteomes" id="UP000747542">
    <property type="component" value="Unassembled WGS sequence"/>
</dbReference>
<comment type="caution">
    <text evidence="1">The sequence shown here is derived from an EMBL/GenBank/DDBJ whole genome shotgun (WGS) entry which is preliminary data.</text>
</comment>
<evidence type="ECO:0000313" key="1">
    <source>
        <dbReference type="EMBL" id="KAG7164405.1"/>
    </source>
</evidence>
<organism evidence="1 2">
    <name type="scientific">Homarus americanus</name>
    <name type="common">American lobster</name>
    <dbReference type="NCBI Taxonomy" id="6706"/>
    <lineage>
        <taxon>Eukaryota</taxon>
        <taxon>Metazoa</taxon>
        <taxon>Ecdysozoa</taxon>
        <taxon>Arthropoda</taxon>
        <taxon>Crustacea</taxon>
        <taxon>Multicrustacea</taxon>
        <taxon>Malacostraca</taxon>
        <taxon>Eumalacostraca</taxon>
        <taxon>Eucarida</taxon>
        <taxon>Decapoda</taxon>
        <taxon>Pleocyemata</taxon>
        <taxon>Astacidea</taxon>
        <taxon>Nephropoidea</taxon>
        <taxon>Nephropidae</taxon>
        <taxon>Homarus</taxon>
    </lineage>
</organism>